<sequence>TVIKLGLAWNKIGDTGAKYLAEALRNNTVRSLLFSGYPIGTSFSCRL</sequence>
<gene>
    <name evidence="1" type="ORF">SMN809_LOCUS85537</name>
</gene>
<accession>A0A8S3K861</accession>
<protein>
    <submittedName>
        <fullName evidence="1">Uncharacterized protein</fullName>
    </submittedName>
</protein>
<reference evidence="1" key="1">
    <citation type="submission" date="2021-02" db="EMBL/GenBank/DDBJ databases">
        <authorList>
            <person name="Nowell W R."/>
        </authorList>
    </citation>
    <scope>NUCLEOTIDE SEQUENCE</scope>
</reference>
<name>A0A8S3K861_9BILA</name>
<evidence type="ECO:0000313" key="1">
    <source>
        <dbReference type="EMBL" id="CAF5227981.1"/>
    </source>
</evidence>
<dbReference type="Proteomes" id="UP000676336">
    <property type="component" value="Unassembled WGS sequence"/>
</dbReference>
<organism evidence="1 2">
    <name type="scientific">Rotaria magnacalcarata</name>
    <dbReference type="NCBI Taxonomy" id="392030"/>
    <lineage>
        <taxon>Eukaryota</taxon>
        <taxon>Metazoa</taxon>
        <taxon>Spiralia</taxon>
        <taxon>Gnathifera</taxon>
        <taxon>Rotifera</taxon>
        <taxon>Eurotatoria</taxon>
        <taxon>Bdelloidea</taxon>
        <taxon>Philodinida</taxon>
        <taxon>Philodinidae</taxon>
        <taxon>Rotaria</taxon>
    </lineage>
</organism>
<dbReference type="AlphaFoldDB" id="A0A8S3K861"/>
<proteinExistence type="predicted"/>
<comment type="caution">
    <text evidence="1">The sequence shown here is derived from an EMBL/GenBank/DDBJ whole genome shotgun (WGS) entry which is preliminary data.</text>
</comment>
<dbReference type="SUPFAM" id="SSF52047">
    <property type="entry name" value="RNI-like"/>
    <property type="match status" value="1"/>
</dbReference>
<dbReference type="InterPro" id="IPR032675">
    <property type="entry name" value="LRR_dom_sf"/>
</dbReference>
<evidence type="ECO:0000313" key="2">
    <source>
        <dbReference type="Proteomes" id="UP000676336"/>
    </source>
</evidence>
<feature type="non-terminal residue" evidence="1">
    <location>
        <position position="1"/>
    </location>
</feature>
<dbReference type="Gene3D" id="3.80.10.10">
    <property type="entry name" value="Ribonuclease Inhibitor"/>
    <property type="match status" value="1"/>
</dbReference>
<dbReference type="EMBL" id="CAJOBI010365423">
    <property type="protein sequence ID" value="CAF5227981.1"/>
    <property type="molecule type" value="Genomic_DNA"/>
</dbReference>